<proteinExistence type="predicted"/>
<protein>
    <submittedName>
        <fullName evidence="4">D-xylose-binding periplasmic protein</fullName>
    </submittedName>
</protein>
<dbReference type="EMBL" id="JXYS01000001">
    <property type="protein sequence ID" value="KJF19020.1"/>
    <property type="molecule type" value="Genomic_DNA"/>
</dbReference>
<comment type="subcellular location">
    <subcellularLocation>
        <location evidence="1">Cell envelope</location>
    </subcellularLocation>
</comment>
<dbReference type="STRING" id="1280514.AXFE_00570"/>
<dbReference type="InterPro" id="IPR050555">
    <property type="entry name" value="Bact_Solute-Bind_Prot2"/>
</dbReference>
<organism evidence="4 5">
    <name type="scientific">Acidithrix ferrooxidans</name>
    <dbReference type="NCBI Taxonomy" id="1280514"/>
    <lineage>
        <taxon>Bacteria</taxon>
        <taxon>Bacillati</taxon>
        <taxon>Actinomycetota</taxon>
        <taxon>Acidimicrobiia</taxon>
        <taxon>Acidimicrobiales</taxon>
        <taxon>Acidimicrobiaceae</taxon>
        <taxon>Acidithrix</taxon>
    </lineage>
</organism>
<dbReference type="InterPro" id="IPR025997">
    <property type="entry name" value="SBP_2_dom"/>
</dbReference>
<comment type="caution">
    <text evidence="4">The sequence shown here is derived from an EMBL/GenBank/DDBJ whole genome shotgun (WGS) entry which is preliminary data.</text>
</comment>
<dbReference type="PANTHER" id="PTHR30036:SF1">
    <property type="entry name" value="D-XYLOSE-BINDING PERIPLASMIC PROTEIN"/>
    <property type="match status" value="1"/>
</dbReference>
<dbReference type="Proteomes" id="UP000032360">
    <property type="component" value="Unassembled WGS sequence"/>
</dbReference>
<feature type="domain" description="Periplasmic binding protein" evidence="3">
    <location>
        <begin position="97"/>
        <end position="357"/>
    </location>
</feature>
<dbReference type="SUPFAM" id="SSF53822">
    <property type="entry name" value="Periplasmic binding protein-like I"/>
    <property type="match status" value="1"/>
</dbReference>
<dbReference type="PANTHER" id="PTHR30036">
    <property type="entry name" value="D-XYLOSE-BINDING PERIPLASMIC PROTEIN"/>
    <property type="match status" value="1"/>
</dbReference>
<keyword evidence="2" id="KW-0732">Signal</keyword>
<keyword evidence="5" id="KW-1185">Reference proteome</keyword>
<evidence type="ECO:0000259" key="3">
    <source>
        <dbReference type="Pfam" id="PF13407"/>
    </source>
</evidence>
<evidence type="ECO:0000313" key="5">
    <source>
        <dbReference type="Proteomes" id="UP000032360"/>
    </source>
</evidence>
<name>A0A0D8HLZ4_9ACTN</name>
<dbReference type="GO" id="GO:0030288">
    <property type="term" value="C:outer membrane-bounded periplasmic space"/>
    <property type="evidence" value="ECO:0007669"/>
    <property type="project" value="TreeGrafter"/>
</dbReference>
<evidence type="ECO:0000256" key="1">
    <source>
        <dbReference type="ARBA" id="ARBA00004196"/>
    </source>
</evidence>
<dbReference type="AlphaFoldDB" id="A0A0D8HLZ4"/>
<accession>A0A0D8HLZ4</accession>
<sequence length="423" mass="43267">MKSSRTNSRLKGLAGFNSSNGSRIARGALAAAALALIAGACGSTSSSSSSSSTTAAAATSTTAAVPQVTTSSLDSTFAAMSSLKPLVSQGKGKVAVILPDTQSSARYVAFDAPYLAKAFADAGYSSSNYIIENAQGSDATQLSDAQAAITNGASVLAVDPIDSGVGASIESYAAAHGVKVIDYDRITLKGSASYYVSFNNVQVGKLIGQSFLSCVTAWNVKNPQVYILDGSPTDNNATLFAQGYNSVLAPAFASGKLTKVGEQAVTNWDNQVALTDFQQAYTAHPNINAVVTANDGLGNAVVSALKTLNVKPFTVPTTGQDATLQGMTNILQGYQCSSIYKPIYLEAQATVALATYLRAGITPPSGLVNGTTNNQTTNVPSVLLTPITVTASNMASTVIKDGFIQKSALCVGTVAALCTKNGI</sequence>
<dbReference type="PATRIC" id="fig|1280514.3.peg.79"/>
<evidence type="ECO:0000256" key="2">
    <source>
        <dbReference type="ARBA" id="ARBA00022729"/>
    </source>
</evidence>
<dbReference type="RefSeq" id="WP_052603897.1">
    <property type="nucleotide sequence ID" value="NZ_JXYS01000001.1"/>
</dbReference>
<evidence type="ECO:0000313" key="4">
    <source>
        <dbReference type="EMBL" id="KJF19020.1"/>
    </source>
</evidence>
<gene>
    <name evidence="4" type="primary">xylF</name>
    <name evidence="4" type="ORF">AXFE_00570</name>
</gene>
<reference evidence="4 5" key="1">
    <citation type="submission" date="2015-01" db="EMBL/GenBank/DDBJ databases">
        <title>Draft genome of the acidophilic iron oxidizer Acidithrix ferrooxidans strain Py-F3.</title>
        <authorList>
            <person name="Poehlein A."/>
            <person name="Eisen S."/>
            <person name="Schloemann M."/>
            <person name="Johnson B.D."/>
            <person name="Daniel R."/>
            <person name="Muehling M."/>
        </authorList>
    </citation>
    <scope>NUCLEOTIDE SEQUENCE [LARGE SCALE GENOMIC DNA]</scope>
    <source>
        <strain evidence="4 5">Py-F3</strain>
    </source>
</reference>
<dbReference type="InterPro" id="IPR028082">
    <property type="entry name" value="Peripla_BP_I"/>
</dbReference>
<dbReference type="Gene3D" id="3.40.50.2300">
    <property type="match status" value="2"/>
</dbReference>
<dbReference type="OrthoDB" id="9773673at2"/>
<dbReference type="Pfam" id="PF13407">
    <property type="entry name" value="Peripla_BP_4"/>
    <property type="match status" value="1"/>
</dbReference>
<dbReference type="GO" id="GO:0030246">
    <property type="term" value="F:carbohydrate binding"/>
    <property type="evidence" value="ECO:0007669"/>
    <property type="project" value="TreeGrafter"/>
</dbReference>